<dbReference type="KEGG" id="dwi:26528747"/>
<accession>A0A0Q9WPD8</accession>
<dbReference type="OrthoDB" id="7814889at2759"/>
<dbReference type="EMBL" id="CH963847">
    <property type="protein sequence ID" value="KRF97728.1"/>
    <property type="molecule type" value="Genomic_DNA"/>
</dbReference>
<dbReference type="AlphaFoldDB" id="A0A0Q9WPD8"/>
<protein>
    <submittedName>
        <fullName evidence="2">Uncharacterized protein</fullName>
    </submittedName>
</protein>
<name>A0A0Q9WPD8_DROWI</name>
<keyword evidence="1" id="KW-0812">Transmembrane</keyword>
<dbReference type="InParanoid" id="A0A0Q9WPD8"/>
<evidence type="ECO:0000256" key="1">
    <source>
        <dbReference type="SAM" id="Phobius"/>
    </source>
</evidence>
<feature type="transmembrane region" description="Helical" evidence="1">
    <location>
        <begin position="38"/>
        <end position="57"/>
    </location>
</feature>
<sequence length="73" mass="8585">MLKEIILFIHRTTHRWCLARPYPAVIRGGCRTPVKNSVWVNVVFFIAIFAPLYVCLLRDAFGMLRNINRKDRP</sequence>
<keyword evidence="1" id="KW-1133">Transmembrane helix</keyword>
<keyword evidence="1" id="KW-0472">Membrane</keyword>
<gene>
    <name evidence="2" type="primary">Dwil\GK26745</name>
    <name evidence="2" type="ORF">Dwil_GK26745</name>
</gene>
<evidence type="ECO:0000313" key="2">
    <source>
        <dbReference type="EMBL" id="KRF97728.1"/>
    </source>
</evidence>
<reference evidence="2 3" key="1">
    <citation type="journal article" date="2007" name="Nature">
        <title>Evolution of genes and genomes on the Drosophila phylogeny.</title>
        <authorList>
            <consortium name="Drosophila 12 Genomes Consortium"/>
            <person name="Clark A.G."/>
            <person name="Eisen M.B."/>
            <person name="Smith D.R."/>
            <person name="Bergman C.M."/>
            <person name="Oliver B."/>
            <person name="Markow T.A."/>
            <person name="Kaufman T.C."/>
            <person name="Kellis M."/>
            <person name="Gelbart W."/>
            <person name="Iyer V.N."/>
            <person name="Pollard D.A."/>
            <person name="Sackton T.B."/>
            <person name="Larracuente A.M."/>
            <person name="Singh N.D."/>
            <person name="Abad J.P."/>
            <person name="Abt D.N."/>
            <person name="Adryan B."/>
            <person name="Aguade M."/>
            <person name="Akashi H."/>
            <person name="Anderson W.W."/>
            <person name="Aquadro C.F."/>
            <person name="Ardell D.H."/>
            <person name="Arguello R."/>
            <person name="Artieri C.G."/>
            <person name="Barbash D.A."/>
            <person name="Barker D."/>
            <person name="Barsanti P."/>
            <person name="Batterham P."/>
            <person name="Batzoglou S."/>
            <person name="Begun D."/>
            <person name="Bhutkar A."/>
            <person name="Blanco E."/>
            <person name="Bosak S.A."/>
            <person name="Bradley R.K."/>
            <person name="Brand A.D."/>
            <person name="Brent M.R."/>
            <person name="Brooks A.N."/>
            <person name="Brown R.H."/>
            <person name="Butlin R.K."/>
            <person name="Caggese C."/>
            <person name="Calvi B.R."/>
            <person name="Bernardo de Carvalho A."/>
            <person name="Caspi A."/>
            <person name="Castrezana S."/>
            <person name="Celniker S.E."/>
            <person name="Chang J.L."/>
            <person name="Chapple C."/>
            <person name="Chatterji S."/>
            <person name="Chinwalla A."/>
            <person name="Civetta A."/>
            <person name="Clifton S.W."/>
            <person name="Comeron J.M."/>
            <person name="Costello J.C."/>
            <person name="Coyne J.A."/>
            <person name="Daub J."/>
            <person name="David R.G."/>
            <person name="Delcher A.L."/>
            <person name="Delehaunty K."/>
            <person name="Do C.B."/>
            <person name="Ebling H."/>
            <person name="Edwards K."/>
            <person name="Eickbush T."/>
            <person name="Evans J.D."/>
            <person name="Filipski A."/>
            <person name="Findeiss S."/>
            <person name="Freyhult E."/>
            <person name="Fulton L."/>
            <person name="Fulton R."/>
            <person name="Garcia A.C."/>
            <person name="Gardiner A."/>
            <person name="Garfield D.A."/>
            <person name="Garvin B.E."/>
            <person name="Gibson G."/>
            <person name="Gilbert D."/>
            <person name="Gnerre S."/>
            <person name="Godfrey J."/>
            <person name="Good R."/>
            <person name="Gotea V."/>
            <person name="Gravely B."/>
            <person name="Greenberg A.J."/>
            <person name="Griffiths-Jones S."/>
            <person name="Gross S."/>
            <person name="Guigo R."/>
            <person name="Gustafson E.A."/>
            <person name="Haerty W."/>
            <person name="Hahn M.W."/>
            <person name="Halligan D.L."/>
            <person name="Halpern A.L."/>
            <person name="Halter G.M."/>
            <person name="Han M.V."/>
            <person name="Heger A."/>
            <person name="Hillier L."/>
            <person name="Hinrichs A.S."/>
            <person name="Holmes I."/>
            <person name="Hoskins R.A."/>
            <person name="Hubisz M.J."/>
            <person name="Hultmark D."/>
            <person name="Huntley M.A."/>
            <person name="Jaffe D.B."/>
            <person name="Jagadeeshan S."/>
            <person name="Jeck W.R."/>
            <person name="Johnson J."/>
            <person name="Jones C.D."/>
            <person name="Jordan W.C."/>
            <person name="Karpen G.H."/>
            <person name="Kataoka E."/>
            <person name="Keightley P.D."/>
            <person name="Kheradpour P."/>
            <person name="Kirkness E.F."/>
            <person name="Koerich L.B."/>
            <person name="Kristiansen K."/>
            <person name="Kudrna D."/>
            <person name="Kulathinal R.J."/>
            <person name="Kumar S."/>
            <person name="Kwok R."/>
            <person name="Lander E."/>
            <person name="Langley C.H."/>
            <person name="Lapoint R."/>
            <person name="Lazzaro B.P."/>
            <person name="Lee S.J."/>
            <person name="Levesque L."/>
            <person name="Li R."/>
            <person name="Lin C.F."/>
            <person name="Lin M.F."/>
            <person name="Lindblad-Toh K."/>
            <person name="Llopart A."/>
            <person name="Long M."/>
            <person name="Low L."/>
            <person name="Lozovsky E."/>
            <person name="Lu J."/>
            <person name="Luo M."/>
            <person name="Machado C.A."/>
            <person name="Makalowski W."/>
            <person name="Marzo M."/>
            <person name="Matsuda M."/>
            <person name="Matzkin L."/>
            <person name="McAllister B."/>
            <person name="McBride C.S."/>
            <person name="McKernan B."/>
            <person name="McKernan K."/>
            <person name="Mendez-Lago M."/>
            <person name="Minx P."/>
            <person name="Mollenhauer M.U."/>
            <person name="Montooth K."/>
            <person name="Mount S.M."/>
            <person name="Mu X."/>
            <person name="Myers E."/>
            <person name="Negre B."/>
            <person name="Newfeld S."/>
            <person name="Nielsen R."/>
            <person name="Noor M.A."/>
            <person name="O'Grady P."/>
            <person name="Pachter L."/>
            <person name="Papaceit M."/>
            <person name="Parisi M.J."/>
            <person name="Parisi M."/>
            <person name="Parts L."/>
            <person name="Pedersen J.S."/>
            <person name="Pesole G."/>
            <person name="Phillippy A.M."/>
            <person name="Ponting C.P."/>
            <person name="Pop M."/>
            <person name="Porcelli D."/>
            <person name="Powell J.R."/>
            <person name="Prohaska S."/>
            <person name="Pruitt K."/>
            <person name="Puig M."/>
            <person name="Quesneville H."/>
            <person name="Ram K.R."/>
            <person name="Rand D."/>
            <person name="Rasmussen M.D."/>
            <person name="Reed L.K."/>
            <person name="Reenan R."/>
            <person name="Reily A."/>
            <person name="Remington K.A."/>
            <person name="Rieger T.T."/>
            <person name="Ritchie M.G."/>
            <person name="Robin C."/>
            <person name="Rogers Y.H."/>
            <person name="Rohde C."/>
            <person name="Rozas J."/>
            <person name="Rubenfield M.J."/>
            <person name="Ruiz A."/>
            <person name="Russo S."/>
            <person name="Salzberg S.L."/>
            <person name="Sanchez-Gracia A."/>
            <person name="Saranga D.J."/>
            <person name="Sato H."/>
            <person name="Schaeffer S.W."/>
            <person name="Schatz M.C."/>
            <person name="Schlenke T."/>
            <person name="Schwartz R."/>
            <person name="Segarra C."/>
            <person name="Singh R.S."/>
            <person name="Sirot L."/>
            <person name="Sirota M."/>
            <person name="Sisneros N.B."/>
            <person name="Smith C.D."/>
            <person name="Smith T.F."/>
            <person name="Spieth J."/>
            <person name="Stage D.E."/>
            <person name="Stark A."/>
            <person name="Stephan W."/>
            <person name="Strausberg R.L."/>
            <person name="Strempel S."/>
            <person name="Sturgill D."/>
            <person name="Sutton G."/>
            <person name="Sutton G.G."/>
            <person name="Tao W."/>
            <person name="Teichmann S."/>
            <person name="Tobari Y.N."/>
            <person name="Tomimura Y."/>
            <person name="Tsolas J.M."/>
            <person name="Valente V.L."/>
            <person name="Venter E."/>
            <person name="Venter J.C."/>
            <person name="Vicario S."/>
            <person name="Vieira F.G."/>
            <person name="Vilella A.J."/>
            <person name="Villasante A."/>
            <person name="Walenz B."/>
            <person name="Wang J."/>
            <person name="Wasserman M."/>
            <person name="Watts T."/>
            <person name="Wilson D."/>
            <person name="Wilson R.K."/>
            <person name="Wing R.A."/>
            <person name="Wolfner M.F."/>
            <person name="Wong A."/>
            <person name="Wong G.K."/>
            <person name="Wu C.I."/>
            <person name="Wu G."/>
            <person name="Yamamoto D."/>
            <person name="Yang H.P."/>
            <person name="Yang S.P."/>
            <person name="Yorke J.A."/>
            <person name="Yoshida K."/>
            <person name="Zdobnov E."/>
            <person name="Zhang P."/>
            <person name="Zhang Y."/>
            <person name="Zimin A.V."/>
            <person name="Baldwin J."/>
            <person name="Abdouelleil A."/>
            <person name="Abdulkadir J."/>
            <person name="Abebe A."/>
            <person name="Abera B."/>
            <person name="Abreu J."/>
            <person name="Acer S.C."/>
            <person name="Aftuck L."/>
            <person name="Alexander A."/>
            <person name="An P."/>
            <person name="Anderson E."/>
            <person name="Anderson S."/>
            <person name="Arachi H."/>
            <person name="Azer M."/>
            <person name="Bachantsang P."/>
            <person name="Barry A."/>
            <person name="Bayul T."/>
            <person name="Berlin A."/>
            <person name="Bessette D."/>
            <person name="Bloom T."/>
            <person name="Blye J."/>
            <person name="Boguslavskiy L."/>
            <person name="Bonnet C."/>
            <person name="Boukhgalter B."/>
            <person name="Bourzgui I."/>
            <person name="Brown A."/>
            <person name="Cahill P."/>
            <person name="Channer S."/>
            <person name="Cheshatsang Y."/>
            <person name="Chuda L."/>
            <person name="Citroen M."/>
            <person name="Collymore A."/>
            <person name="Cooke P."/>
            <person name="Costello M."/>
            <person name="D'Aco K."/>
            <person name="Daza R."/>
            <person name="De Haan G."/>
            <person name="DeGray S."/>
            <person name="DeMaso C."/>
            <person name="Dhargay N."/>
            <person name="Dooley K."/>
            <person name="Dooley E."/>
            <person name="Doricent M."/>
            <person name="Dorje P."/>
            <person name="Dorjee K."/>
            <person name="Dupes A."/>
            <person name="Elong R."/>
            <person name="Falk J."/>
            <person name="Farina A."/>
            <person name="Faro S."/>
            <person name="Ferguson D."/>
            <person name="Fisher S."/>
            <person name="Foley C.D."/>
            <person name="Franke A."/>
            <person name="Friedrich D."/>
            <person name="Gadbois L."/>
            <person name="Gearin G."/>
            <person name="Gearin C.R."/>
            <person name="Giannoukos G."/>
            <person name="Goode T."/>
            <person name="Graham J."/>
            <person name="Grandbois E."/>
            <person name="Grewal S."/>
            <person name="Gyaltsen K."/>
            <person name="Hafez N."/>
            <person name="Hagos B."/>
            <person name="Hall J."/>
            <person name="Henson C."/>
            <person name="Hollinger A."/>
            <person name="Honan T."/>
            <person name="Huard M.D."/>
            <person name="Hughes L."/>
            <person name="Hurhula B."/>
            <person name="Husby M.E."/>
            <person name="Kamat A."/>
            <person name="Kanga B."/>
            <person name="Kashin S."/>
            <person name="Khazanovich D."/>
            <person name="Kisner P."/>
            <person name="Lance K."/>
            <person name="Lara M."/>
            <person name="Lee W."/>
            <person name="Lennon N."/>
            <person name="Letendre F."/>
            <person name="LeVine R."/>
            <person name="Lipovsky A."/>
            <person name="Liu X."/>
            <person name="Liu J."/>
            <person name="Liu S."/>
            <person name="Lokyitsang T."/>
            <person name="Lokyitsang Y."/>
            <person name="Lubonja R."/>
            <person name="Lui A."/>
            <person name="MacDonald P."/>
            <person name="Magnisalis V."/>
            <person name="Maru K."/>
            <person name="Matthews C."/>
            <person name="McCusker W."/>
            <person name="McDonough S."/>
            <person name="Mehta T."/>
            <person name="Meldrim J."/>
            <person name="Meneus L."/>
            <person name="Mihai O."/>
            <person name="Mihalev A."/>
            <person name="Mihova T."/>
            <person name="Mittelman R."/>
            <person name="Mlenga V."/>
            <person name="Montmayeur A."/>
            <person name="Mulrain L."/>
            <person name="Navidi A."/>
            <person name="Naylor J."/>
            <person name="Negash T."/>
            <person name="Nguyen T."/>
            <person name="Nguyen N."/>
            <person name="Nicol R."/>
            <person name="Norbu C."/>
            <person name="Norbu N."/>
            <person name="Novod N."/>
            <person name="O'Neill B."/>
            <person name="Osman S."/>
            <person name="Markiewicz E."/>
            <person name="Oyono O.L."/>
            <person name="Patti C."/>
            <person name="Phunkhang P."/>
            <person name="Pierre F."/>
            <person name="Priest M."/>
            <person name="Raghuraman S."/>
            <person name="Rege F."/>
            <person name="Reyes R."/>
            <person name="Rise C."/>
            <person name="Rogov P."/>
            <person name="Ross K."/>
            <person name="Ryan E."/>
            <person name="Settipalli S."/>
            <person name="Shea T."/>
            <person name="Sherpa N."/>
            <person name="Shi L."/>
            <person name="Shih D."/>
            <person name="Sparrow T."/>
            <person name="Spaulding J."/>
            <person name="Stalker J."/>
            <person name="Stange-Thomann N."/>
            <person name="Stavropoulos S."/>
            <person name="Stone C."/>
            <person name="Strader C."/>
            <person name="Tesfaye S."/>
            <person name="Thomson T."/>
            <person name="Thoulutsang Y."/>
            <person name="Thoulutsang D."/>
            <person name="Topham K."/>
            <person name="Topping I."/>
            <person name="Tsamla T."/>
            <person name="Vassiliev H."/>
            <person name="Vo A."/>
            <person name="Wangchuk T."/>
            <person name="Wangdi T."/>
            <person name="Weiand M."/>
            <person name="Wilkinson J."/>
            <person name="Wilson A."/>
            <person name="Yadav S."/>
            <person name="Young G."/>
            <person name="Yu Q."/>
            <person name="Zembek L."/>
            <person name="Zhong D."/>
            <person name="Zimmer A."/>
            <person name="Zwirko Z."/>
            <person name="Jaffe D.B."/>
            <person name="Alvarez P."/>
            <person name="Brockman W."/>
            <person name="Butler J."/>
            <person name="Chin C."/>
            <person name="Gnerre S."/>
            <person name="Grabherr M."/>
            <person name="Kleber M."/>
            <person name="Mauceli E."/>
            <person name="MacCallum I."/>
        </authorList>
    </citation>
    <scope>NUCLEOTIDE SEQUENCE [LARGE SCALE GENOMIC DNA]</scope>
    <source>
        <strain evidence="3">Tucson 14030-0811.24</strain>
    </source>
</reference>
<evidence type="ECO:0000313" key="3">
    <source>
        <dbReference type="Proteomes" id="UP000007798"/>
    </source>
</evidence>
<dbReference type="Proteomes" id="UP000007798">
    <property type="component" value="Unassembled WGS sequence"/>
</dbReference>
<keyword evidence="3" id="KW-1185">Reference proteome</keyword>
<organism evidence="2 3">
    <name type="scientific">Drosophila willistoni</name>
    <name type="common">Fruit fly</name>
    <dbReference type="NCBI Taxonomy" id="7260"/>
    <lineage>
        <taxon>Eukaryota</taxon>
        <taxon>Metazoa</taxon>
        <taxon>Ecdysozoa</taxon>
        <taxon>Arthropoda</taxon>
        <taxon>Hexapoda</taxon>
        <taxon>Insecta</taxon>
        <taxon>Pterygota</taxon>
        <taxon>Neoptera</taxon>
        <taxon>Endopterygota</taxon>
        <taxon>Diptera</taxon>
        <taxon>Brachycera</taxon>
        <taxon>Muscomorpha</taxon>
        <taxon>Ephydroidea</taxon>
        <taxon>Drosophilidae</taxon>
        <taxon>Drosophila</taxon>
        <taxon>Sophophora</taxon>
    </lineage>
</organism>
<proteinExistence type="predicted"/>